<keyword evidence="3" id="KW-0862">Zinc</keyword>
<dbReference type="VEuPathDB" id="FungiDB:BO71DRAFT_433659"/>
<protein>
    <recommendedName>
        <fullName evidence="9">Zn(2)-C6 fungal-type domain-containing protein</fullName>
    </recommendedName>
</protein>
<dbReference type="Pfam" id="PF00172">
    <property type="entry name" value="Zn_clus"/>
    <property type="match status" value="1"/>
</dbReference>
<gene>
    <name evidence="10" type="ORF">BO71DRAFT_433659</name>
</gene>
<evidence type="ECO:0000313" key="10">
    <source>
        <dbReference type="EMBL" id="PYH90637.1"/>
    </source>
</evidence>
<evidence type="ECO:0000256" key="3">
    <source>
        <dbReference type="ARBA" id="ARBA00022833"/>
    </source>
</evidence>
<keyword evidence="6" id="KW-0804">Transcription</keyword>
<evidence type="ECO:0000256" key="1">
    <source>
        <dbReference type="ARBA" id="ARBA00004123"/>
    </source>
</evidence>
<evidence type="ECO:0000256" key="8">
    <source>
        <dbReference type="SAM" id="MobiDB-lite"/>
    </source>
</evidence>
<dbReference type="Proteomes" id="UP000247810">
    <property type="component" value="Unassembled WGS sequence"/>
</dbReference>
<comment type="subcellular location">
    <subcellularLocation>
        <location evidence="1">Nucleus</location>
    </subcellularLocation>
</comment>
<name>A0A319D800_9EURO</name>
<evidence type="ECO:0000256" key="4">
    <source>
        <dbReference type="ARBA" id="ARBA00023015"/>
    </source>
</evidence>
<keyword evidence="5" id="KW-0238">DNA-binding</keyword>
<evidence type="ECO:0000256" key="2">
    <source>
        <dbReference type="ARBA" id="ARBA00022723"/>
    </source>
</evidence>
<dbReference type="STRING" id="1448320.A0A319D800"/>
<dbReference type="PROSITE" id="PS50048">
    <property type="entry name" value="ZN2_CY6_FUNGAL_2"/>
    <property type="match status" value="1"/>
</dbReference>
<keyword evidence="7" id="KW-0539">Nucleus</keyword>
<proteinExistence type="predicted"/>
<organism evidence="10 11">
    <name type="scientific">Aspergillus ellipticus CBS 707.79</name>
    <dbReference type="NCBI Taxonomy" id="1448320"/>
    <lineage>
        <taxon>Eukaryota</taxon>
        <taxon>Fungi</taxon>
        <taxon>Dikarya</taxon>
        <taxon>Ascomycota</taxon>
        <taxon>Pezizomycotina</taxon>
        <taxon>Eurotiomycetes</taxon>
        <taxon>Eurotiomycetidae</taxon>
        <taxon>Eurotiales</taxon>
        <taxon>Aspergillaceae</taxon>
        <taxon>Aspergillus</taxon>
        <taxon>Aspergillus subgen. Circumdati</taxon>
    </lineage>
</organism>
<feature type="compositionally biased region" description="Low complexity" evidence="8">
    <location>
        <begin position="102"/>
        <end position="118"/>
    </location>
</feature>
<feature type="region of interest" description="Disordered" evidence="8">
    <location>
        <begin position="92"/>
        <end position="128"/>
    </location>
</feature>
<dbReference type="PROSITE" id="PS00463">
    <property type="entry name" value="ZN2_CY6_FUNGAL_1"/>
    <property type="match status" value="1"/>
</dbReference>
<dbReference type="GO" id="GO:0000981">
    <property type="term" value="F:DNA-binding transcription factor activity, RNA polymerase II-specific"/>
    <property type="evidence" value="ECO:0007669"/>
    <property type="project" value="InterPro"/>
</dbReference>
<accession>A0A319D800</accession>
<dbReference type="CDD" id="cd00067">
    <property type="entry name" value="GAL4"/>
    <property type="match status" value="1"/>
</dbReference>
<dbReference type="PANTHER" id="PTHR47782">
    <property type="entry name" value="ZN(II)2CYS6 TRANSCRIPTION FACTOR (EUROFUNG)-RELATED"/>
    <property type="match status" value="1"/>
</dbReference>
<dbReference type="GO" id="GO:0045944">
    <property type="term" value="P:positive regulation of transcription by RNA polymerase II"/>
    <property type="evidence" value="ECO:0007669"/>
    <property type="project" value="TreeGrafter"/>
</dbReference>
<reference evidence="10 11" key="1">
    <citation type="submission" date="2018-02" db="EMBL/GenBank/DDBJ databases">
        <title>The genomes of Aspergillus section Nigri reveals drivers in fungal speciation.</title>
        <authorList>
            <consortium name="DOE Joint Genome Institute"/>
            <person name="Vesth T.C."/>
            <person name="Nybo J."/>
            <person name="Theobald S."/>
            <person name="Brandl J."/>
            <person name="Frisvad J.C."/>
            <person name="Nielsen K.F."/>
            <person name="Lyhne E.K."/>
            <person name="Kogle M.E."/>
            <person name="Kuo A."/>
            <person name="Riley R."/>
            <person name="Clum A."/>
            <person name="Nolan M."/>
            <person name="Lipzen A."/>
            <person name="Salamov A."/>
            <person name="Henrissat B."/>
            <person name="Wiebenga A."/>
            <person name="De vries R.P."/>
            <person name="Grigoriev I.V."/>
            <person name="Mortensen U.H."/>
            <person name="Andersen M.R."/>
            <person name="Baker S.E."/>
        </authorList>
    </citation>
    <scope>NUCLEOTIDE SEQUENCE [LARGE SCALE GENOMIC DNA]</scope>
    <source>
        <strain evidence="10 11">CBS 707.79</strain>
    </source>
</reference>
<evidence type="ECO:0000256" key="7">
    <source>
        <dbReference type="ARBA" id="ARBA00023242"/>
    </source>
</evidence>
<dbReference type="Gene3D" id="4.10.240.10">
    <property type="entry name" value="Zn(2)-C6 fungal-type DNA-binding domain"/>
    <property type="match status" value="1"/>
</dbReference>
<keyword evidence="11" id="KW-1185">Reference proteome</keyword>
<dbReference type="OrthoDB" id="4116913at2759"/>
<feature type="domain" description="Zn(2)-C6 fungal-type" evidence="9">
    <location>
        <begin position="29"/>
        <end position="59"/>
    </location>
</feature>
<evidence type="ECO:0000259" key="9">
    <source>
        <dbReference type="PROSITE" id="PS50048"/>
    </source>
</evidence>
<dbReference type="GO" id="GO:0043565">
    <property type="term" value="F:sequence-specific DNA binding"/>
    <property type="evidence" value="ECO:0007669"/>
    <property type="project" value="TreeGrafter"/>
</dbReference>
<dbReference type="GO" id="GO:0005634">
    <property type="term" value="C:nucleus"/>
    <property type="evidence" value="ECO:0007669"/>
    <property type="project" value="UniProtKB-SubCell"/>
</dbReference>
<dbReference type="PANTHER" id="PTHR47782:SF1">
    <property type="entry name" value="PYRIMIDINE PATHWAY REGULATORY PROTEIN 1"/>
    <property type="match status" value="1"/>
</dbReference>
<sequence>MPMPMPVPVSQSSMEDAVTTARGGRARSACDLCRYRKIRCDGEKPACENCHFSGVTCTFTFTGQPRKTIREQLAEAKARLRELEDLVAARDPQAVSAAGRDSLPSRISSSSPCPSLPATLPPPQDSSDFDTALEIIYISQ</sequence>
<dbReference type="InterPro" id="IPR036864">
    <property type="entry name" value="Zn2-C6_fun-type_DNA-bd_sf"/>
</dbReference>
<keyword evidence="2" id="KW-0479">Metal-binding</keyword>
<dbReference type="SMART" id="SM00066">
    <property type="entry name" value="GAL4"/>
    <property type="match status" value="1"/>
</dbReference>
<dbReference type="EMBL" id="KZ825975">
    <property type="protein sequence ID" value="PYH90637.1"/>
    <property type="molecule type" value="Genomic_DNA"/>
</dbReference>
<dbReference type="GO" id="GO:0008270">
    <property type="term" value="F:zinc ion binding"/>
    <property type="evidence" value="ECO:0007669"/>
    <property type="project" value="InterPro"/>
</dbReference>
<evidence type="ECO:0000256" key="6">
    <source>
        <dbReference type="ARBA" id="ARBA00023163"/>
    </source>
</evidence>
<evidence type="ECO:0000256" key="5">
    <source>
        <dbReference type="ARBA" id="ARBA00023125"/>
    </source>
</evidence>
<dbReference type="InterPro" id="IPR052202">
    <property type="entry name" value="Yeast_MetPath_Reg"/>
</dbReference>
<keyword evidence="4" id="KW-0805">Transcription regulation</keyword>
<dbReference type="SUPFAM" id="SSF57701">
    <property type="entry name" value="Zn2/Cys6 DNA-binding domain"/>
    <property type="match status" value="1"/>
</dbReference>
<evidence type="ECO:0000313" key="11">
    <source>
        <dbReference type="Proteomes" id="UP000247810"/>
    </source>
</evidence>
<dbReference type="AlphaFoldDB" id="A0A319D800"/>
<dbReference type="InterPro" id="IPR001138">
    <property type="entry name" value="Zn2Cys6_DnaBD"/>
</dbReference>